<evidence type="ECO:0000256" key="3">
    <source>
        <dbReference type="SAM" id="SignalP"/>
    </source>
</evidence>
<reference evidence="4 5" key="1">
    <citation type="submission" date="2020-10" db="EMBL/GenBank/DDBJ databases">
        <title>Haloactinobacterium sp. RN3S43, a bacterium isolated from saline soil.</title>
        <authorList>
            <person name="Sun J.-Q."/>
        </authorList>
    </citation>
    <scope>NUCLEOTIDE SEQUENCE [LARGE SCALE GENOMIC DNA]</scope>
    <source>
        <strain evidence="4 5">RN3S43</strain>
    </source>
</reference>
<evidence type="ECO:0000256" key="2">
    <source>
        <dbReference type="SAM" id="Phobius"/>
    </source>
</evidence>
<protein>
    <recommendedName>
        <fullName evidence="6">M1 family metallopeptidase</fullName>
    </recommendedName>
</protein>
<keyword evidence="2" id="KW-1133">Transmembrane helix</keyword>
<name>A0A7M1SVJ6_9MICO</name>
<feature type="chain" id="PRO_5032718456" description="M1 family metallopeptidase" evidence="3">
    <location>
        <begin position="38"/>
        <end position="664"/>
    </location>
</feature>
<feature type="signal peptide" evidence="3">
    <location>
        <begin position="1"/>
        <end position="37"/>
    </location>
</feature>
<evidence type="ECO:0008006" key="6">
    <source>
        <dbReference type="Google" id="ProtNLM"/>
    </source>
</evidence>
<dbReference type="AlphaFoldDB" id="A0A7M1SVJ6"/>
<keyword evidence="2" id="KW-0812">Transmembrane</keyword>
<proteinExistence type="predicted"/>
<accession>A0A7M1SVJ6</accession>
<keyword evidence="2" id="KW-0472">Membrane</keyword>
<feature type="region of interest" description="Disordered" evidence="1">
    <location>
        <begin position="338"/>
        <end position="361"/>
    </location>
</feature>
<evidence type="ECO:0000313" key="5">
    <source>
        <dbReference type="Proteomes" id="UP000593758"/>
    </source>
</evidence>
<dbReference type="SUPFAM" id="SSF55486">
    <property type="entry name" value="Metalloproteases ('zincins'), catalytic domain"/>
    <property type="match status" value="1"/>
</dbReference>
<organism evidence="4 5">
    <name type="scientific">Ruania alkalisoli</name>
    <dbReference type="NCBI Taxonomy" id="2779775"/>
    <lineage>
        <taxon>Bacteria</taxon>
        <taxon>Bacillati</taxon>
        <taxon>Actinomycetota</taxon>
        <taxon>Actinomycetes</taxon>
        <taxon>Micrococcales</taxon>
        <taxon>Ruaniaceae</taxon>
        <taxon>Ruania</taxon>
    </lineage>
</organism>
<dbReference type="RefSeq" id="WP_193498245.1">
    <property type="nucleotide sequence ID" value="NZ_CP063169.1"/>
</dbReference>
<evidence type="ECO:0000256" key="1">
    <source>
        <dbReference type="SAM" id="MobiDB-lite"/>
    </source>
</evidence>
<dbReference type="EMBL" id="CP063169">
    <property type="protein sequence ID" value="QOR71589.1"/>
    <property type="molecule type" value="Genomic_DNA"/>
</dbReference>
<keyword evidence="5" id="KW-1185">Reference proteome</keyword>
<evidence type="ECO:0000313" key="4">
    <source>
        <dbReference type="EMBL" id="QOR71589.1"/>
    </source>
</evidence>
<feature type="compositionally biased region" description="Basic and acidic residues" evidence="1">
    <location>
        <begin position="338"/>
        <end position="359"/>
    </location>
</feature>
<dbReference type="KEGG" id="halt:IM660_04670"/>
<feature type="transmembrane region" description="Helical" evidence="2">
    <location>
        <begin position="613"/>
        <end position="638"/>
    </location>
</feature>
<dbReference type="Proteomes" id="UP000593758">
    <property type="component" value="Chromosome"/>
</dbReference>
<keyword evidence="3" id="KW-0732">Signal</keyword>
<sequence>MTRPCTAPAPATAWRACAVLVLALLLVGLPGTPTANAAEGLTEETHARYVVGEEGALTAEVTTTITNVTPDQGAQYYYWTDYGIGVPASATDVQAVSGGTALTVRITADEADPTHHWARASFPPLRYGQSRTIEWSYTIAGAPLRSEEVTRVGPGYAVFVAQAIGDEGSVSVEVVAPSGLELHAATELDSELQGQHRVYRTEEYIDDWGVWTPISLRDPDQSETVEVPIGGVVALDVQSLPGDEVWRDFAVERIETGMPVLEELVGSPWPAEVRTVREDVSPHVIGYAWFDGWGDEIVVGEDLDEVTLYHELGHAWFAPPQFSGRWLQEGLTEETAHRTIERLGGEGERRPRPDRDGDHALPLLEWSGAHQQTETDSYGYPASAAAIQDVFSDADDATFTAVVSAAYAGESAYEEPGSQDNRGAVDWRRFLDLAAERGGLDAESAFRTWVVASEQAADLDVRAEARAQYAALDHGHWQAPFGLRTEMTDWDFAAAQESMAALTPVAAHALAVQVAADEAGLDVPEQVREGYEEAESAEDYAALEAALPRAAATIGQVAEVTQLVAAERDPVSELGEAVLRIETVTTAAAGALSVGDIDRAGSLAEAAAERAGWATLTGAGLVLAAVLVLGLIVGAPLLAHRRRATQVPAVAAEFPGVGEPRDVG</sequence>
<gene>
    <name evidence="4" type="ORF">IM660_04670</name>
</gene>